<dbReference type="InterPro" id="IPR015590">
    <property type="entry name" value="Aldehyde_DH_dom"/>
</dbReference>
<dbReference type="EMBL" id="BSST01000001">
    <property type="protein sequence ID" value="GLX78799.1"/>
    <property type="molecule type" value="Genomic_DNA"/>
</dbReference>
<keyword evidence="2" id="KW-0560">Oxidoreductase</keyword>
<comment type="caution">
    <text evidence="5">The sequence shown here is derived from an EMBL/GenBank/DDBJ whole genome shotgun (WGS) entry which is preliminary data.</text>
</comment>
<dbReference type="Gene3D" id="3.40.309.10">
    <property type="entry name" value="Aldehyde Dehydrogenase, Chain A, domain 2"/>
    <property type="match status" value="1"/>
</dbReference>
<evidence type="ECO:0000256" key="1">
    <source>
        <dbReference type="ARBA" id="ARBA00009986"/>
    </source>
</evidence>
<protein>
    <submittedName>
        <fullName evidence="5">2-hydroxymuconic semialdehyde dehydrogenase</fullName>
    </submittedName>
</protein>
<dbReference type="SUPFAM" id="SSF53720">
    <property type="entry name" value="ALDH-like"/>
    <property type="match status" value="1"/>
</dbReference>
<dbReference type="PANTHER" id="PTHR43720">
    <property type="entry name" value="2-AMINOMUCONIC SEMIALDEHYDE DEHYDROGENASE"/>
    <property type="match status" value="1"/>
</dbReference>
<dbReference type="Gene3D" id="3.40.605.10">
    <property type="entry name" value="Aldehyde Dehydrogenase, Chain A, domain 1"/>
    <property type="match status" value="1"/>
</dbReference>
<dbReference type="InterPro" id="IPR016160">
    <property type="entry name" value="Ald_DH_CS_CYS"/>
</dbReference>
<evidence type="ECO:0000256" key="2">
    <source>
        <dbReference type="ARBA" id="ARBA00023002"/>
    </source>
</evidence>
<evidence type="ECO:0000313" key="6">
    <source>
        <dbReference type="Proteomes" id="UP001157186"/>
    </source>
</evidence>
<reference evidence="5 6" key="1">
    <citation type="submission" date="2023-03" db="EMBL/GenBank/DDBJ databases">
        <title>Draft genome sequence of Thalassotalea insulae KCTC 62186T.</title>
        <authorList>
            <person name="Sawabe T."/>
        </authorList>
    </citation>
    <scope>NUCLEOTIDE SEQUENCE [LARGE SCALE GENOMIC DNA]</scope>
    <source>
        <strain evidence="5 6">KCTC 62186</strain>
    </source>
</reference>
<dbReference type="InterPro" id="IPR017628">
    <property type="entry name" value="OHmuconic_semiald_DH"/>
</dbReference>
<dbReference type="InterPro" id="IPR016162">
    <property type="entry name" value="Ald_DH_N"/>
</dbReference>
<gene>
    <name evidence="5" type="ORF">tinsulaeT_21390</name>
</gene>
<keyword evidence="3" id="KW-0520">NAD</keyword>
<comment type="similarity">
    <text evidence="1">Belongs to the aldehyde dehydrogenase family.</text>
</comment>
<proteinExistence type="inferred from homology"/>
<dbReference type="InterPro" id="IPR016163">
    <property type="entry name" value="Ald_DH_C"/>
</dbReference>
<dbReference type="PROSITE" id="PS00070">
    <property type="entry name" value="ALDEHYDE_DEHYDR_CYS"/>
    <property type="match status" value="1"/>
</dbReference>
<dbReference type="RefSeq" id="WP_284244671.1">
    <property type="nucleotide sequence ID" value="NZ_BSST01000001.1"/>
</dbReference>
<feature type="domain" description="Aldehyde dehydrogenase" evidence="4">
    <location>
        <begin position="18"/>
        <end position="479"/>
    </location>
</feature>
<dbReference type="PANTHER" id="PTHR43720:SF2">
    <property type="entry name" value="2-AMINOMUCONIC SEMIALDEHYDE DEHYDROGENASE"/>
    <property type="match status" value="1"/>
</dbReference>
<dbReference type="NCBIfam" id="TIGR03216">
    <property type="entry name" value="OH_muco_semi_DH"/>
    <property type="match status" value="1"/>
</dbReference>
<dbReference type="Proteomes" id="UP001157186">
    <property type="component" value="Unassembled WGS sequence"/>
</dbReference>
<evidence type="ECO:0000256" key="3">
    <source>
        <dbReference type="ARBA" id="ARBA00023027"/>
    </source>
</evidence>
<name>A0ABQ6GTZ7_9GAMM</name>
<sequence>MSELRQLECYIDGQFVSSEHYFDNVSPVNGEVIGQIAEADHQQIDRAVKAAKTAQTGEWSRLSVNQRCDLLHRVADRMVERQQEFIDAEIADTGKSLHQVQTIDIPRGAANFRAFADMARHHSGETFITETPTGDKALNYSVNKPLGVVAVISPWNLPLLLATWKVAPALACGNCVILKPSEETSSTAYLLAQVMDEVGIPKGVFNLILGRGKNVGDAITCHPQVDAVTFTGASATGQHIMKAVADTVKPISFELGGKNSAVVFADADLEKAIAGVARSTFTNCGQVCLCTEKVFVHRSIADEFIDGLKKSAQAIKIGYPKEQDVFIGPLVSKPHQQKVLSYYQLAKDQGAEFIYGGGVPPFDDERAQGCYIEPTIITGLGDDNRVNQEEIFGPICHVSIFDDEQEVIERVNNTQYGLACALWTENLSRAHRVAPQIDVGLVWVNTWFLRDLRAPFGGVKLSGIGREGGQHSLSFYSEPVNICIKID</sequence>
<organism evidence="5 6">
    <name type="scientific">Thalassotalea insulae</name>
    <dbReference type="NCBI Taxonomy" id="2056778"/>
    <lineage>
        <taxon>Bacteria</taxon>
        <taxon>Pseudomonadati</taxon>
        <taxon>Pseudomonadota</taxon>
        <taxon>Gammaproteobacteria</taxon>
        <taxon>Alteromonadales</taxon>
        <taxon>Colwelliaceae</taxon>
        <taxon>Thalassotalea</taxon>
    </lineage>
</organism>
<dbReference type="CDD" id="cd07093">
    <property type="entry name" value="ALDH_F8_HMSADH"/>
    <property type="match status" value="1"/>
</dbReference>
<dbReference type="Pfam" id="PF00171">
    <property type="entry name" value="Aldedh"/>
    <property type="match status" value="1"/>
</dbReference>
<dbReference type="InterPro" id="IPR016161">
    <property type="entry name" value="Ald_DH/histidinol_DH"/>
</dbReference>
<evidence type="ECO:0000259" key="4">
    <source>
        <dbReference type="Pfam" id="PF00171"/>
    </source>
</evidence>
<evidence type="ECO:0000313" key="5">
    <source>
        <dbReference type="EMBL" id="GLX78799.1"/>
    </source>
</evidence>
<keyword evidence="6" id="KW-1185">Reference proteome</keyword>
<accession>A0ABQ6GTZ7</accession>